<dbReference type="CDD" id="cd01837">
    <property type="entry name" value="SGNH_plant_lipase_like"/>
    <property type="match status" value="1"/>
</dbReference>
<dbReference type="InterPro" id="IPR001087">
    <property type="entry name" value="GDSL"/>
</dbReference>
<dbReference type="EnsemblPlants" id="Kaladp0040s0393.1.v1.1">
    <property type="protein sequence ID" value="Kaladp0040s0393.1.v1.1"/>
    <property type="gene ID" value="Kaladp0040s0393.v1.1"/>
</dbReference>
<evidence type="ECO:0000256" key="3">
    <source>
        <dbReference type="ARBA" id="ARBA00022801"/>
    </source>
</evidence>
<dbReference type="InterPro" id="IPR035669">
    <property type="entry name" value="SGNH_plant_lipase-like"/>
</dbReference>
<reference evidence="6" key="1">
    <citation type="submission" date="2021-01" db="UniProtKB">
        <authorList>
            <consortium name="EnsemblPlants"/>
        </authorList>
    </citation>
    <scope>IDENTIFICATION</scope>
</reference>
<dbReference type="Pfam" id="PF00657">
    <property type="entry name" value="Lipase_GDSL"/>
    <property type="match status" value="1"/>
</dbReference>
<dbReference type="PANTHER" id="PTHR22835:SF546">
    <property type="entry name" value="GDSL-LIKE LIPASE_ACYLHYDROLASE"/>
    <property type="match status" value="1"/>
</dbReference>
<keyword evidence="5" id="KW-0175">Coiled coil</keyword>
<keyword evidence="3" id="KW-0378">Hydrolase</keyword>
<evidence type="ECO:0000256" key="4">
    <source>
        <dbReference type="ARBA" id="ARBA00023180"/>
    </source>
</evidence>
<evidence type="ECO:0000313" key="6">
    <source>
        <dbReference type="EnsemblPlants" id="Kaladp0040s0393.1.v1.1"/>
    </source>
</evidence>
<evidence type="ECO:0000256" key="5">
    <source>
        <dbReference type="SAM" id="Coils"/>
    </source>
</evidence>
<protein>
    <submittedName>
        <fullName evidence="6">Uncharacterized protein</fullName>
    </submittedName>
</protein>
<keyword evidence="7" id="KW-1185">Reference proteome</keyword>
<dbReference type="Gramene" id="Kaladp0040s0393.1.v1.1">
    <property type="protein sequence ID" value="Kaladp0040s0393.1.v1.1"/>
    <property type="gene ID" value="Kaladp0040s0393.v1.1"/>
</dbReference>
<comment type="similarity">
    <text evidence="1">Belongs to the 'GDSL' lipolytic enzyme family.</text>
</comment>
<dbReference type="OMA" id="HNAYNYT"/>
<dbReference type="Proteomes" id="UP000594263">
    <property type="component" value="Unplaced"/>
</dbReference>
<proteinExistence type="inferred from homology"/>
<evidence type="ECO:0000256" key="2">
    <source>
        <dbReference type="ARBA" id="ARBA00022729"/>
    </source>
</evidence>
<organism evidence="6 7">
    <name type="scientific">Kalanchoe fedtschenkoi</name>
    <name type="common">Lavender scallops</name>
    <name type="synonym">South American air plant</name>
    <dbReference type="NCBI Taxonomy" id="63787"/>
    <lineage>
        <taxon>Eukaryota</taxon>
        <taxon>Viridiplantae</taxon>
        <taxon>Streptophyta</taxon>
        <taxon>Embryophyta</taxon>
        <taxon>Tracheophyta</taxon>
        <taxon>Spermatophyta</taxon>
        <taxon>Magnoliopsida</taxon>
        <taxon>eudicotyledons</taxon>
        <taxon>Gunneridae</taxon>
        <taxon>Pentapetalae</taxon>
        <taxon>Saxifragales</taxon>
        <taxon>Crassulaceae</taxon>
        <taxon>Kalanchoe</taxon>
    </lineage>
</organism>
<dbReference type="PANTHER" id="PTHR22835">
    <property type="entry name" value="ZINC FINGER FYVE DOMAIN CONTAINING PROTEIN"/>
    <property type="match status" value="1"/>
</dbReference>
<feature type="coiled-coil region" evidence="5">
    <location>
        <begin position="334"/>
        <end position="361"/>
    </location>
</feature>
<sequence>MWMFSQYINHRGGDFQQLLASEASLPASPFSSIISSSSSSARLFHPPFSGRTMATEVLNHLRTLLVVLLLLVSCVFGDAVKRADAERKAEKGSNTISSKRRVKRPPKQCRFPAIYNFGDSNSDTGGISAVFYPITMPYGQTYYGKAVGRASDGRLMVDFFAEHLGLPHLSAYLNSVGANYHHGANFATGSATIRMPNKPFLQGGRSPFNLQIQVAQIMQFKERVLDPGTESSARLPKPETFPKGLYMIDIGQNDLADLLKDMDFTMDYKMAIPAIRILIGQLAYQIQNLHFQGGRAFWVHNTGPIGCLPYTLTWVHKPPPPGYLDEHGCIKEQNELAKEFNRQLKDEIMSLRQNLSDATIIYVDVYAAKYGLISDAKNQGFGPPAEICCGYYKSDIRVTCGNWQKINGTDIYGPPCANPSSLISWDGVHYTEAANNWLATRILYGTFSDPPIPMTQACHRQQKT</sequence>
<dbReference type="InterPro" id="IPR036514">
    <property type="entry name" value="SGNH_hydro_sf"/>
</dbReference>
<dbReference type="AlphaFoldDB" id="A0A7N0TP91"/>
<dbReference type="GO" id="GO:0016788">
    <property type="term" value="F:hydrolase activity, acting on ester bonds"/>
    <property type="evidence" value="ECO:0007669"/>
    <property type="project" value="InterPro"/>
</dbReference>
<keyword evidence="4" id="KW-0325">Glycoprotein</keyword>
<dbReference type="Gene3D" id="3.40.50.1110">
    <property type="entry name" value="SGNH hydrolase"/>
    <property type="match status" value="1"/>
</dbReference>
<keyword evidence="2" id="KW-0732">Signal</keyword>
<name>A0A7N0TP91_KALFE</name>
<evidence type="ECO:0000313" key="7">
    <source>
        <dbReference type="Proteomes" id="UP000594263"/>
    </source>
</evidence>
<accession>A0A7N0TP91</accession>
<evidence type="ECO:0000256" key="1">
    <source>
        <dbReference type="ARBA" id="ARBA00008668"/>
    </source>
</evidence>